<proteinExistence type="inferred from homology"/>
<dbReference type="Pfam" id="PF02852">
    <property type="entry name" value="Pyr_redox_dim"/>
    <property type="match status" value="1"/>
</dbReference>
<feature type="domain" description="Rhodanese" evidence="8">
    <location>
        <begin position="499"/>
        <end position="577"/>
    </location>
</feature>
<evidence type="ECO:0000256" key="4">
    <source>
        <dbReference type="ARBA" id="ARBA00022827"/>
    </source>
</evidence>
<feature type="signal peptide" evidence="7">
    <location>
        <begin position="1"/>
        <end position="27"/>
    </location>
</feature>
<protein>
    <submittedName>
        <fullName evidence="9">NADH oxidase related protein</fullName>
    </submittedName>
</protein>
<keyword evidence="3" id="KW-0285">Flavoprotein</keyword>
<keyword evidence="10" id="KW-1185">Reference proteome</keyword>
<feature type="chain" id="PRO_5035187474" evidence="7">
    <location>
        <begin position="28"/>
        <end position="583"/>
    </location>
</feature>
<comment type="similarity">
    <text evidence="2">Belongs to the class-III pyridine nucleotide-disulfide oxidoreductase family.</text>
</comment>
<keyword evidence="4" id="KW-0274">FAD</keyword>
<evidence type="ECO:0000256" key="2">
    <source>
        <dbReference type="ARBA" id="ARBA00009130"/>
    </source>
</evidence>
<evidence type="ECO:0000256" key="3">
    <source>
        <dbReference type="ARBA" id="ARBA00022630"/>
    </source>
</evidence>
<dbReference type="InterPro" id="IPR036188">
    <property type="entry name" value="FAD/NAD-bd_sf"/>
</dbReference>
<sequence>MASKTGVNATKTLKVIVIGCLAGGAAAACRVRRISEDAEIICIEKSAFPSFGSCGMPYVAGNTIEGGVDSLVVTSADTLINRFGVDLRLEQTVTAVDRASKTITVATKDGKTYTEAYDKLVMSTGTRPFIPPIKGLESGLPENVTGLLTPTDLASLIKLRDDGAKRCFVIGGGFIGVETAEQLAKLGLDVTICDMLPFVMNAVYDDDVAPALTKALEDTGVKTILGAVVESIEVSGGRAVSVTVKGRDAIPVDAVVMAAGNRPNSELATGMTLGPRGHIAVNEHMQTSDPDVYAVGDVVTVPHLVLGESWVPLAGPAQRQGRVAAGHIAGGLPDTYKGTMATSVIRVGAVVGASTGASERALRMAGWKQWCGYSPLSEATKDDDKAYSVVYTHNGTHVGYYPGSVPLHAKLIFHPTSGRILGAQIVSDDTAARRIDVIATAIKGGLTVEDLEETDLAYAPEFGSPKDAITMPGFVASGIMRGTQQGMPMTMLVKHLDELKAAGTVLDVRSAGELEACNLGEGVLNINVDELRGRLSDVPQDKPVFVFCRVGFRGYVAQRILEANGYEAYNGFGGMCSVQFTSY</sequence>
<dbReference type="InterPro" id="IPR016156">
    <property type="entry name" value="FAD/NAD-linked_Rdtase_dimer_sf"/>
</dbReference>
<dbReference type="InterPro" id="IPR050260">
    <property type="entry name" value="FAD-bd_OxRdtase"/>
</dbReference>
<dbReference type="PRINTS" id="PR00368">
    <property type="entry name" value="FADPNR"/>
</dbReference>
<gene>
    <name evidence="9" type="ORF">J8273_0247</name>
</gene>
<name>A0A8J6EAP8_9EUKA</name>
<reference evidence="9" key="1">
    <citation type="submission" date="2021-05" db="EMBL/GenBank/DDBJ databases">
        <title>A free-living protist that lacks canonical eukaryotic 1 DNA replication and segregation systems.</title>
        <authorList>
            <person name="Salas-Leiva D.E."/>
            <person name="Tromer E.C."/>
            <person name="Curtis B.A."/>
            <person name="Jerlstrom-Hultqvist J."/>
            <person name="Kolisko M."/>
            <person name="Yi Z."/>
            <person name="Salas-Leiva J.S."/>
            <person name="Gallot-Lavallee L."/>
            <person name="Kops G.J.P.L."/>
            <person name="Archibald J.M."/>
            <person name="Simpson A.G.B."/>
            <person name="Roger A.J."/>
        </authorList>
    </citation>
    <scope>NUCLEOTIDE SEQUENCE</scope>
    <source>
        <strain evidence="9">BICM</strain>
    </source>
</reference>
<dbReference type="PANTHER" id="PTHR43429">
    <property type="entry name" value="PYRIDINE NUCLEOTIDE-DISULFIDE OXIDOREDUCTASE DOMAIN-CONTAINING"/>
    <property type="match status" value="1"/>
</dbReference>
<keyword evidence="6" id="KW-0676">Redox-active center</keyword>
<dbReference type="Proteomes" id="UP000717585">
    <property type="component" value="Unassembled WGS sequence"/>
</dbReference>
<evidence type="ECO:0000256" key="6">
    <source>
        <dbReference type="ARBA" id="ARBA00023284"/>
    </source>
</evidence>
<dbReference type="EMBL" id="JAHDYR010000012">
    <property type="protein sequence ID" value="KAG9395035.1"/>
    <property type="molecule type" value="Genomic_DNA"/>
</dbReference>
<dbReference type="SUPFAM" id="SSF51905">
    <property type="entry name" value="FAD/NAD(P)-binding domain"/>
    <property type="match status" value="1"/>
</dbReference>
<evidence type="ECO:0000256" key="7">
    <source>
        <dbReference type="SAM" id="SignalP"/>
    </source>
</evidence>
<evidence type="ECO:0000313" key="9">
    <source>
        <dbReference type="EMBL" id="KAG9395035.1"/>
    </source>
</evidence>
<dbReference type="Pfam" id="PF07992">
    <property type="entry name" value="Pyr_redox_2"/>
    <property type="match status" value="1"/>
</dbReference>
<dbReference type="AlphaFoldDB" id="A0A8J6EAP8"/>
<dbReference type="PROSITE" id="PS51257">
    <property type="entry name" value="PROKAR_LIPOPROTEIN"/>
    <property type="match status" value="1"/>
</dbReference>
<organism evidence="9 10">
    <name type="scientific">Carpediemonas membranifera</name>
    <dbReference type="NCBI Taxonomy" id="201153"/>
    <lineage>
        <taxon>Eukaryota</taxon>
        <taxon>Metamonada</taxon>
        <taxon>Carpediemonas-like organisms</taxon>
        <taxon>Carpediemonas</taxon>
    </lineage>
</organism>
<evidence type="ECO:0000256" key="1">
    <source>
        <dbReference type="ARBA" id="ARBA00001974"/>
    </source>
</evidence>
<dbReference type="OrthoDB" id="432169at2759"/>
<keyword evidence="5" id="KW-0560">Oxidoreductase</keyword>
<evidence type="ECO:0000259" key="8">
    <source>
        <dbReference type="PROSITE" id="PS50206"/>
    </source>
</evidence>
<dbReference type="GO" id="GO:0016491">
    <property type="term" value="F:oxidoreductase activity"/>
    <property type="evidence" value="ECO:0007669"/>
    <property type="project" value="UniProtKB-KW"/>
</dbReference>
<comment type="cofactor">
    <cofactor evidence="1">
        <name>FAD</name>
        <dbReference type="ChEBI" id="CHEBI:57692"/>
    </cofactor>
</comment>
<dbReference type="InterPro" id="IPR023753">
    <property type="entry name" value="FAD/NAD-binding_dom"/>
</dbReference>
<dbReference type="PROSITE" id="PS50206">
    <property type="entry name" value="RHODANESE_3"/>
    <property type="match status" value="1"/>
</dbReference>
<dbReference type="PANTHER" id="PTHR43429:SF1">
    <property type="entry name" value="NAD(P)H SULFUR OXIDOREDUCTASE (COA-DEPENDENT)"/>
    <property type="match status" value="1"/>
</dbReference>
<dbReference type="SUPFAM" id="SSF55424">
    <property type="entry name" value="FAD/NAD-linked reductases, dimerisation (C-terminal) domain"/>
    <property type="match status" value="1"/>
</dbReference>
<dbReference type="PRINTS" id="PR00411">
    <property type="entry name" value="PNDRDTASEI"/>
</dbReference>
<comment type="caution">
    <text evidence="9">The sequence shown here is derived from an EMBL/GenBank/DDBJ whole genome shotgun (WGS) entry which is preliminary data.</text>
</comment>
<dbReference type="InterPro" id="IPR004099">
    <property type="entry name" value="Pyr_nucl-diS_OxRdtase_dimer"/>
</dbReference>
<keyword evidence="7" id="KW-0732">Signal</keyword>
<evidence type="ECO:0000313" key="10">
    <source>
        <dbReference type="Proteomes" id="UP000717585"/>
    </source>
</evidence>
<dbReference type="InterPro" id="IPR001763">
    <property type="entry name" value="Rhodanese-like_dom"/>
</dbReference>
<accession>A0A8J6EAP8</accession>
<dbReference type="SUPFAM" id="SSF52821">
    <property type="entry name" value="Rhodanese/Cell cycle control phosphatase"/>
    <property type="match status" value="1"/>
</dbReference>
<dbReference type="InterPro" id="IPR036873">
    <property type="entry name" value="Rhodanese-like_dom_sf"/>
</dbReference>
<dbReference type="Gene3D" id="3.50.50.60">
    <property type="entry name" value="FAD/NAD(P)-binding domain"/>
    <property type="match status" value="2"/>
</dbReference>
<evidence type="ECO:0000256" key="5">
    <source>
        <dbReference type="ARBA" id="ARBA00023002"/>
    </source>
</evidence>
<dbReference type="Gene3D" id="3.40.250.10">
    <property type="entry name" value="Rhodanese-like domain"/>
    <property type="match status" value="1"/>
</dbReference>